<dbReference type="Proteomes" id="UP000263900">
    <property type="component" value="Chromosome"/>
</dbReference>
<evidence type="ECO:0000256" key="9">
    <source>
        <dbReference type="RuleBase" id="RU003357"/>
    </source>
</evidence>
<evidence type="ECO:0000259" key="12">
    <source>
        <dbReference type="Pfam" id="PF07715"/>
    </source>
</evidence>
<feature type="chain" id="PRO_5017800297" evidence="10">
    <location>
        <begin position="31"/>
        <end position="945"/>
    </location>
</feature>
<dbReference type="Gene3D" id="2.60.40.1120">
    <property type="entry name" value="Carboxypeptidase-like, regulatory domain"/>
    <property type="match status" value="1"/>
</dbReference>
<dbReference type="OrthoDB" id="8727862at2"/>
<dbReference type="EMBL" id="CP032157">
    <property type="protein sequence ID" value="AXY74239.1"/>
    <property type="molecule type" value="Genomic_DNA"/>
</dbReference>
<dbReference type="PROSITE" id="PS52016">
    <property type="entry name" value="TONB_DEPENDENT_REC_3"/>
    <property type="match status" value="1"/>
</dbReference>
<dbReference type="InterPro" id="IPR037066">
    <property type="entry name" value="Plug_dom_sf"/>
</dbReference>
<keyword evidence="7 8" id="KW-0998">Cell outer membrane</keyword>
<dbReference type="InterPro" id="IPR000531">
    <property type="entry name" value="Beta-barrel_TonB"/>
</dbReference>
<gene>
    <name evidence="13" type="ORF">D3H65_09745</name>
</gene>
<evidence type="ECO:0000256" key="1">
    <source>
        <dbReference type="ARBA" id="ARBA00004571"/>
    </source>
</evidence>
<evidence type="ECO:0000256" key="2">
    <source>
        <dbReference type="ARBA" id="ARBA00022448"/>
    </source>
</evidence>
<evidence type="ECO:0000256" key="3">
    <source>
        <dbReference type="ARBA" id="ARBA00022452"/>
    </source>
</evidence>
<dbReference type="InterPro" id="IPR036942">
    <property type="entry name" value="Beta-barrel_TonB_sf"/>
</dbReference>
<keyword evidence="13" id="KW-0675">Receptor</keyword>
<keyword evidence="2 8" id="KW-0813">Transport</keyword>
<keyword evidence="6 8" id="KW-0472">Membrane</keyword>
<keyword evidence="14" id="KW-1185">Reference proteome</keyword>
<evidence type="ECO:0000256" key="7">
    <source>
        <dbReference type="ARBA" id="ARBA00023237"/>
    </source>
</evidence>
<feature type="signal peptide" evidence="10">
    <location>
        <begin position="1"/>
        <end position="30"/>
    </location>
</feature>
<dbReference type="RefSeq" id="WP_119050126.1">
    <property type="nucleotide sequence ID" value="NZ_CP032157.1"/>
</dbReference>
<accession>A0A3B7MLQ5</accession>
<dbReference type="KEGG" id="pseg:D3H65_09745"/>
<evidence type="ECO:0000256" key="10">
    <source>
        <dbReference type="SAM" id="SignalP"/>
    </source>
</evidence>
<dbReference type="Pfam" id="PF07715">
    <property type="entry name" value="Plug"/>
    <property type="match status" value="1"/>
</dbReference>
<keyword evidence="4 8" id="KW-0812">Transmembrane</keyword>
<name>A0A3B7MLQ5_9BACT</name>
<dbReference type="Gene3D" id="2.170.130.10">
    <property type="entry name" value="TonB-dependent receptor, plug domain"/>
    <property type="match status" value="1"/>
</dbReference>
<dbReference type="PANTHER" id="PTHR40980">
    <property type="entry name" value="PLUG DOMAIN-CONTAINING PROTEIN"/>
    <property type="match status" value="1"/>
</dbReference>
<evidence type="ECO:0000313" key="13">
    <source>
        <dbReference type="EMBL" id="AXY74239.1"/>
    </source>
</evidence>
<dbReference type="SUPFAM" id="SSF49464">
    <property type="entry name" value="Carboxypeptidase regulatory domain-like"/>
    <property type="match status" value="1"/>
</dbReference>
<protein>
    <submittedName>
        <fullName evidence="13">TonB-dependent receptor</fullName>
    </submittedName>
</protein>
<comment type="similarity">
    <text evidence="8 9">Belongs to the TonB-dependent receptor family.</text>
</comment>
<proteinExistence type="inferred from homology"/>
<sequence length="945" mass="104378">MKRFINKLLTPVYLLVAVFVLPAFFTPVMAQTSGYVKGQITDGDGNALPGASVSVKGTTNSVASDLTGNFTLVNVAEGKQTILVNYMGYAPVEKEVTVKAGITSSLSFKLTTLSKSLTSVTVVGSKEGQAKALNQQRNADNIKQVISADLMGRYPDLNVAESMQRLPGVTIGRNSSGEGATVQLRGTPGNFTNINVNGEQIMGTQEDGSRNAQLDVIPVNVLSSMEVIKTLTPDLDGDAIAGAINMKSPTAISLRPRVAIDLGTGYNNLRSNANAIGNISLSKRFFPSASSPNGRLGIMATGSYFKTKNGYDEIRAQVWEEKDYGKGKIYFPTDVRLLYVENERTRTGASLTVDYNINSKTSIVANLMYADHDNDLTRYRKRTRMQSSRTTQNADGEYVTTRGRGYNEIKSATEKNSNLNMNLSGETTLGRLKLDAGVSMSQSEFKNLSGIYNFITGDIPLRIKDIATDYLSPYASDWKNNTALYTYNTVERDWWTTNGKNFTARLNATMPYTMGKNSASFKMGGKFKRMHNLRFRPDNTIVTTYAGAAAAGNLGNFAGEPEVSDDLLDGNTNFGLGVDKNKTISYLDANLGSNLFPINVPATRMSIDSYYYDAVESVTSGYAMNRIQFKKLMFLAGVRIEATKVDYKGNIIAQDKDGVWISTTPNRKKNDYVKVLPNIQFKYDLDKSSLIRAALTYGYSRPNFVDLVPGRVTSILSETVTDGNPELKPASAANWDLMYEKYLGNLGILSAGVFYKRINNFQYNSVVTLNGDEFENAATYKGWRWYRTLNGDKADVFGIELNAQANLTFLPGILKGFSVLANYTYTHSKADAQFRKGLRLPGQADHTANGSLSFAYKGFSIQGNLNYNSAYTVVLGDKDATDVIRHDRIQVDVNTSYRINKMFSVYAEALNLTKAPQLDYYGERDRMYQKQFYSFWGRAGIKMRL</sequence>
<comment type="subcellular location">
    <subcellularLocation>
        <location evidence="1 8">Cell outer membrane</location>
        <topology evidence="1 8">Multi-pass membrane protein</topology>
    </subcellularLocation>
</comment>
<dbReference type="InterPro" id="IPR010104">
    <property type="entry name" value="TonB_rcpt_bac"/>
</dbReference>
<dbReference type="InterPro" id="IPR039426">
    <property type="entry name" value="TonB-dep_rcpt-like"/>
</dbReference>
<dbReference type="Pfam" id="PF13715">
    <property type="entry name" value="CarbopepD_reg_2"/>
    <property type="match status" value="1"/>
</dbReference>
<organism evidence="13 14">
    <name type="scientific">Paraflavitalea soli</name>
    <dbReference type="NCBI Taxonomy" id="2315862"/>
    <lineage>
        <taxon>Bacteria</taxon>
        <taxon>Pseudomonadati</taxon>
        <taxon>Bacteroidota</taxon>
        <taxon>Chitinophagia</taxon>
        <taxon>Chitinophagales</taxon>
        <taxon>Chitinophagaceae</taxon>
        <taxon>Paraflavitalea</taxon>
    </lineage>
</organism>
<evidence type="ECO:0000256" key="8">
    <source>
        <dbReference type="PROSITE-ProRule" id="PRU01360"/>
    </source>
</evidence>
<dbReference type="Pfam" id="PF00593">
    <property type="entry name" value="TonB_dep_Rec_b-barrel"/>
    <property type="match status" value="1"/>
</dbReference>
<feature type="domain" description="TonB-dependent receptor-like beta-barrel" evidence="11">
    <location>
        <begin position="473"/>
        <end position="912"/>
    </location>
</feature>
<dbReference type="InterPro" id="IPR012910">
    <property type="entry name" value="Plug_dom"/>
</dbReference>
<keyword evidence="3 8" id="KW-1134">Transmembrane beta strand</keyword>
<dbReference type="SUPFAM" id="SSF56935">
    <property type="entry name" value="Porins"/>
    <property type="match status" value="1"/>
</dbReference>
<dbReference type="Gene3D" id="2.40.170.20">
    <property type="entry name" value="TonB-dependent receptor, beta-barrel domain"/>
    <property type="match status" value="1"/>
</dbReference>
<dbReference type="InterPro" id="IPR008969">
    <property type="entry name" value="CarboxyPept-like_regulatory"/>
</dbReference>
<evidence type="ECO:0000256" key="4">
    <source>
        <dbReference type="ARBA" id="ARBA00022692"/>
    </source>
</evidence>
<dbReference type="GO" id="GO:0009279">
    <property type="term" value="C:cell outer membrane"/>
    <property type="evidence" value="ECO:0007669"/>
    <property type="project" value="UniProtKB-SubCell"/>
</dbReference>
<keyword evidence="10" id="KW-0732">Signal</keyword>
<reference evidence="13 14" key="1">
    <citation type="submission" date="2018-09" db="EMBL/GenBank/DDBJ databases">
        <title>Genome sequencing of strain 6GH32-13.</title>
        <authorList>
            <person name="Weon H.-Y."/>
            <person name="Heo J."/>
            <person name="Kwon S.-W."/>
        </authorList>
    </citation>
    <scope>NUCLEOTIDE SEQUENCE [LARGE SCALE GENOMIC DNA]</scope>
    <source>
        <strain evidence="13 14">5GH32-13</strain>
    </source>
</reference>
<evidence type="ECO:0000259" key="11">
    <source>
        <dbReference type="Pfam" id="PF00593"/>
    </source>
</evidence>
<evidence type="ECO:0000256" key="6">
    <source>
        <dbReference type="ARBA" id="ARBA00023136"/>
    </source>
</evidence>
<dbReference type="AlphaFoldDB" id="A0A3B7MLQ5"/>
<keyword evidence="5 9" id="KW-0798">TonB box</keyword>
<dbReference type="PANTHER" id="PTHR40980:SF4">
    <property type="entry name" value="TONB-DEPENDENT RECEPTOR-LIKE BETA-BARREL DOMAIN-CONTAINING PROTEIN"/>
    <property type="match status" value="1"/>
</dbReference>
<evidence type="ECO:0000313" key="14">
    <source>
        <dbReference type="Proteomes" id="UP000263900"/>
    </source>
</evidence>
<dbReference type="NCBIfam" id="TIGR01782">
    <property type="entry name" value="TonB-Xanth-Caul"/>
    <property type="match status" value="1"/>
</dbReference>
<feature type="domain" description="TonB-dependent receptor plug" evidence="12">
    <location>
        <begin position="137"/>
        <end position="243"/>
    </location>
</feature>
<evidence type="ECO:0000256" key="5">
    <source>
        <dbReference type="ARBA" id="ARBA00023077"/>
    </source>
</evidence>